<evidence type="ECO:0000259" key="1">
    <source>
        <dbReference type="Pfam" id="PF08421"/>
    </source>
</evidence>
<dbReference type="Proteomes" id="UP000033434">
    <property type="component" value="Unassembled WGS sequence"/>
</dbReference>
<name>A0A0F6A738_9GAMM</name>
<organism evidence="2 3">
    <name type="scientific">Pseudoalteromonas luteoviolacea S4054</name>
    <dbReference type="NCBI Taxonomy" id="1129367"/>
    <lineage>
        <taxon>Bacteria</taxon>
        <taxon>Pseudomonadati</taxon>
        <taxon>Pseudomonadota</taxon>
        <taxon>Gammaproteobacteria</taxon>
        <taxon>Alteromonadales</taxon>
        <taxon>Pseudoalteromonadaceae</taxon>
        <taxon>Pseudoalteromonas</taxon>
    </lineage>
</organism>
<dbReference type="Pfam" id="PF08421">
    <property type="entry name" value="Methyltransf_13"/>
    <property type="match status" value="1"/>
</dbReference>
<dbReference type="EMBL" id="AUXW01000172">
    <property type="protein sequence ID" value="KKE81975.1"/>
    <property type="molecule type" value="Genomic_DNA"/>
</dbReference>
<comment type="caution">
    <text evidence="2">The sequence shown here is derived from an EMBL/GenBank/DDBJ whole genome shotgun (WGS) entry which is preliminary data.</text>
</comment>
<dbReference type="PANTHER" id="PTHR43861">
    <property type="entry name" value="TRANS-ACONITATE 2-METHYLTRANSFERASE-RELATED"/>
    <property type="match status" value="1"/>
</dbReference>
<evidence type="ECO:0000313" key="2">
    <source>
        <dbReference type="EMBL" id="KKE81975.1"/>
    </source>
</evidence>
<proteinExistence type="predicted"/>
<dbReference type="AlphaFoldDB" id="A0A0F6A738"/>
<dbReference type="InterPro" id="IPR029063">
    <property type="entry name" value="SAM-dependent_MTases_sf"/>
</dbReference>
<dbReference type="Gene3D" id="3.40.50.150">
    <property type="entry name" value="Vaccinia Virus protein VP39"/>
    <property type="match status" value="1"/>
</dbReference>
<dbReference type="InterPro" id="IPR013630">
    <property type="entry name" value="Methyltransf_Zn-bd_dom_put"/>
</dbReference>
<evidence type="ECO:0000313" key="3">
    <source>
        <dbReference type="Proteomes" id="UP000033434"/>
    </source>
</evidence>
<dbReference type="Gene3D" id="3.40.50.720">
    <property type="entry name" value="NAD(P)-binding Rossmann-like Domain"/>
    <property type="match status" value="1"/>
</dbReference>
<dbReference type="SUPFAM" id="SSF53335">
    <property type="entry name" value="S-adenosyl-L-methionine-dependent methyltransferases"/>
    <property type="match status" value="1"/>
</dbReference>
<dbReference type="PATRIC" id="fig|1129367.4.peg.4147"/>
<protein>
    <recommendedName>
        <fullName evidence="1">Methyltransferase putative zinc binding domain-containing protein</fullName>
    </recommendedName>
</protein>
<reference evidence="2 3" key="1">
    <citation type="journal article" date="2015" name="BMC Genomics">
        <title>Genome mining reveals unlocked bioactive potential of marine Gram-negative bacteria.</title>
        <authorList>
            <person name="Machado H."/>
            <person name="Sonnenschein E.C."/>
            <person name="Melchiorsen J."/>
            <person name="Gram L."/>
        </authorList>
    </citation>
    <scope>NUCLEOTIDE SEQUENCE [LARGE SCALE GENOMIC DNA]</scope>
    <source>
        <strain evidence="2 3">S4054</strain>
    </source>
</reference>
<dbReference type="Gene3D" id="6.20.50.110">
    <property type="entry name" value="Methyltransferase, zinc-binding domain"/>
    <property type="match status" value="1"/>
</dbReference>
<accession>A0A0F6A738</accession>
<gene>
    <name evidence="2" type="ORF">N479_20370</name>
</gene>
<sequence length="411" mass="46250">MSDEHDLNKYRNINYDTRQSCSVCGFKNTVPVLELPALPLTEVFINQPGIPTLGETDQSLHCCPKCGHAQLQNVLDQSLLYSSKTGYEFRSSQSYTGRKTAEFFKQFLTSLNFKEHYNCALEVGCNDAYLLKELKPIAKELIGIDPILKGHEADINDEQVTVYGEFFESCNVSQSPDLVICKDVIEHVTDPKALIQELVSVAKNNALFLIQVPIWDKLVENYNFDHVFHQHLNYFSLASFTTLLESLGCSLIDWTVNEQHWNSAIFAFTNQTAATKGRIQTVDIESVGASIRVFQHQMQACELALETAARQLPVYGYGAALMLPVIKYHFPNQLDVISQIFDDNPNRNGQYYLNSTTPIVSTECAEGLNDAAVMLTAFSSRLNAKRMLARLSNEIQPKQIYYPFSLLSGTI</sequence>
<dbReference type="RefSeq" id="WP_046357562.1">
    <property type="nucleotide sequence ID" value="NZ_AUXW01000172.1"/>
</dbReference>
<dbReference type="Pfam" id="PF13489">
    <property type="entry name" value="Methyltransf_23"/>
    <property type="match status" value="1"/>
</dbReference>
<feature type="domain" description="Methyltransferase putative zinc binding" evidence="1">
    <location>
        <begin position="21"/>
        <end position="81"/>
    </location>
</feature>
<dbReference type="InterPro" id="IPR038576">
    <property type="entry name" value="Methyltransf_Zn-bd_dom_put_sf"/>
</dbReference>